<organism evidence="2 3">
    <name type="scientific">Sphaerosporella brunnea</name>
    <dbReference type="NCBI Taxonomy" id="1250544"/>
    <lineage>
        <taxon>Eukaryota</taxon>
        <taxon>Fungi</taxon>
        <taxon>Dikarya</taxon>
        <taxon>Ascomycota</taxon>
        <taxon>Pezizomycotina</taxon>
        <taxon>Pezizomycetes</taxon>
        <taxon>Pezizales</taxon>
        <taxon>Pyronemataceae</taxon>
        <taxon>Sphaerosporella</taxon>
    </lineage>
</organism>
<dbReference type="AlphaFoldDB" id="A0A5J5F4B0"/>
<proteinExistence type="predicted"/>
<keyword evidence="3" id="KW-1185">Reference proteome</keyword>
<dbReference type="InterPro" id="IPR003615">
    <property type="entry name" value="HNH_nuc"/>
</dbReference>
<evidence type="ECO:0000313" key="2">
    <source>
        <dbReference type="EMBL" id="KAA8911243.1"/>
    </source>
</evidence>
<dbReference type="Pfam" id="PF13391">
    <property type="entry name" value="HNH_2"/>
    <property type="match status" value="1"/>
</dbReference>
<gene>
    <name evidence="2" type="ORF">FN846DRAFT_774267</name>
</gene>
<evidence type="ECO:0000259" key="1">
    <source>
        <dbReference type="Pfam" id="PF13391"/>
    </source>
</evidence>
<dbReference type="Proteomes" id="UP000326924">
    <property type="component" value="Unassembled WGS sequence"/>
</dbReference>
<sequence>MEPTVTAPELTLTLRPQATITDSQERLVLPTLWTVQLCHPGDPNLPHVLHVILDLPAYDCADAVAGIHYNTANDACRIVSGNRPGVLLPTLLSPSQFQHRETAAAPLILTEPRYYFYPLDWSEADLQYPVCPTFDHWRFNHEAFHPPSPRAMPHWLSTQPQPNNTSEVPPSAVAQKVQACDAACRLSGFREACESAHIIPREKTDWFVRNSMGIFSNNREVSATNSTADVRNLVSMRRDLHRSFDDREFVFLPKGEPGEDFRIHLLRPTHDFGPLFHKRAVSGLTDDVARAFLYARFAWAIFPRLWRFV</sequence>
<comment type="caution">
    <text evidence="2">The sequence shown here is derived from an EMBL/GenBank/DDBJ whole genome shotgun (WGS) entry which is preliminary data.</text>
</comment>
<name>A0A5J5F4B0_9PEZI</name>
<dbReference type="InParanoid" id="A0A5J5F4B0"/>
<evidence type="ECO:0000313" key="3">
    <source>
        <dbReference type="Proteomes" id="UP000326924"/>
    </source>
</evidence>
<feature type="non-terminal residue" evidence="2">
    <location>
        <position position="309"/>
    </location>
</feature>
<feature type="domain" description="HNH nuclease" evidence="1">
    <location>
        <begin position="184"/>
        <end position="251"/>
    </location>
</feature>
<dbReference type="EMBL" id="VXIS01000038">
    <property type="protein sequence ID" value="KAA8911243.1"/>
    <property type="molecule type" value="Genomic_DNA"/>
</dbReference>
<accession>A0A5J5F4B0</accession>
<dbReference type="OrthoDB" id="2142759at2759"/>
<reference evidence="2 3" key="1">
    <citation type="submission" date="2019-09" db="EMBL/GenBank/DDBJ databases">
        <title>Draft genome of the ectomycorrhizal ascomycete Sphaerosporella brunnea.</title>
        <authorList>
            <consortium name="DOE Joint Genome Institute"/>
            <person name="Benucci G.M."/>
            <person name="Marozzi G."/>
            <person name="Antonielli L."/>
            <person name="Sanchez S."/>
            <person name="Marco P."/>
            <person name="Wang X."/>
            <person name="Falini L.B."/>
            <person name="Barry K."/>
            <person name="Haridas S."/>
            <person name="Lipzen A."/>
            <person name="Labutti K."/>
            <person name="Grigoriev I.V."/>
            <person name="Murat C."/>
            <person name="Martin F."/>
            <person name="Albertini E."/>
            <person name="Donnini D."/>
            <person name="Bonito G."/>
        </authorList>
    </citation>
    <scope>NUCLEOTIDE SEQUENCE [LARGE SCALE GENOMIC DNA]</scope>
    <source>
        <strain evidence="2 3">Sb_GMNB300</strain>
    </source>
</reference>
<protein>
    <recommendedName>
        <fullName evidence="1">HNH nuclease domain-containing protein</fullName>
    </recommendedName>
</protein>